<dbReference type="AlphaFoldDB" id="A0A2P9HNS7"/>
<accession>A0A2P9HNS7</accession>
<evidence type="ECO:0000313" key="1">
    <source>
        <dbReference type="EMBL" id="SPL65663.1"/>
    </source>
</evidence>
<dbReference type="Proteomes" id="UP000246073">
    <property type="component" value="Unassembled WGS sequence"/>
</dbReference>
<proteinExistence type="predicted"/>
<evidence type="ECO:0000313" key="2">
    <source>
        <dbReference type="Proteomes" id="UP000246073"/>
    </source>
</evidence>
<sequence>MLRAELVLRRGAMPEIRLSSGLRGAKPEYIYVYSLNC</sequence>
<gene>
    <name evidence="1" type="ORF">OHAE_1530</name>
</gene>
<name>A0A2P9HNS7_9HYPH</name>
<reference evidence="2" key="1">
    <citation type="submission" date="2017-12" db="EMBL/GenBank/DDBJ databases">
        <authorList>
            <person name="Diaz M."/>
        </authorList>
    </citation>
    <scope>NUCLEOTIDE SEQUENCE [LARGE SCALE GENOMIC DNA]</scope>
    <source>
        <strain evidence="2">FI11154</strain>
    </source>
</reference>
<dbReference type="EMBL" id="OOFM01000005">
    <property type="protein sequence ID" value="SPL65663.1"/>
    <property type="molecule type" value="Genomic_DNA"/>
</dbReference>
<protein>
    <submittedName>
        <fullName evidence="1">Uncharacterized protein</fullName>
    </submittedName>
</protein>
<organism evidence="1 2">
    <name type="scientific">Ochrobactrum soli</name>
    <dbReference type="NCBI Taxonomy" id="2448455"/>
    <lineage>
        <taxon>Bacteria</taxon>
        <taxon>Pseudomonadati</taxon>
        <taxon>Pseudomonadota</taxon>
        <taxon>Alphaproteobacteria</taxon>
        <taxon>Hyphomicrobiales</taxon>
        <taxon>Brucellaceae</taxon>
        <taxon>Brucella/Ochrobactrum group</taxon>
        <taxon>Ochrobactrum</taxon>
    </lineage>
</organism>